<feature type="compositionally biased region" description="Basic and acidic residues" evidence="1">
    <location>
        <begin position="33"/>
        <end position="45"/>
    </location>
</feature>
<evidence type="ECO:0000313" key="3">
    <source>
        <dbReference type="Proteomes" id="UP000028990"/>
    </source>
</evidence>
<name>A0A091DFZ3_FUKDA</name>
<evidence type="ECO:0008006" key="4">
    <source>
        <dbReference type="Google" id="ProtNLM"/>
    </source>
</evidence>
<dbReference type="Proteomes" id="UP000028990">
    <property type="component" value="Unassembled WGS sequence"/>
</dbReference>
<proteinExistence type="predicted"/>
<evidence type="ECO:0000313" key="2">
    <source>
        <dbReference type="EMBL" id="KFO29428.1"/>
    </source>
</evidence>
<accession>A0A091DFZ3</accession>
<protein>
    <recommendedName>
        <fullName evidence="4">Testis expressed 54</fullName>
    </recommendedName>
</protein>
<reference evidence="2 3" key="1">
    <citation type="submission" date="2013-11" db="EMBL/GenBank/DDBJ databases">
        <title>The Damaraland mole rat (Fukomys damarensis) genome and evolution of African mole rats.</title>
        <authorList>
            <person name="Gladyshev V.N."/>
            <person name="Fang X."/>
        </authorList>
    </citation>
    <scope>NUCLEOTIDE SEQUENCE [LARGE SCALE GENOMIC DNA]</scope>
    <source>
        <tissue evidence="2">Liver</tissue>
    </source>
</reference>
<dbReference type="AlphaFoldDB" id="A0A091DFZ3"/>
<organism evidence="2 3">
    <name type="scientific">Fukomys damarensis</name>
    <name type="common">Damaraland mole rat</name>
    <name type="synonym">Cryptomys damarensis</name>
    <dbReference type="NCBI Taxonomy" id="885580"/>
    <lineage>
        <taxon>Eukaryota</taxon>
        <taxon>Metazoa</taxon>
        <taxon>Chordata</taxon>
        <taxon>Craniata</taxon>
        <taxon>Vertebrata</taxon>
        <taxon>Euteleostomi</taxon>
        <taxon>Mammalia</taxon>
        <taxon>Eutheria</taxon>
        <taxon>Euarchontoglires</taxon>
        <taxon>Glires</taxon>
        <taxon>Rodentia</taxon>
        <taxon>Hystricomorpha</taxon>
        <taxon>Bathyergidae</taxon>
        <taxon>Fukomys</taxon>
    </lineage>
</organism>
<feature type="region of interest" description="Disordered" evidence="1">
    <location>
        <begin position="1"/>
        <end position="45"/>
    </location>
</feature>
<gene>
    <name evidence="2" type="ORF">H920_09035</name>
</gene>
<sequence length="101" mass="11429">MGCCQDKVAEETPVPKTRPLQRDGPGARAARPAGDEKDARGCRDRRSEDSFLITVLWQRLSMFSRRSSARSTARHSEVIQRQEDTIQEGKQEDSQEQPEKG</sequence>
<dbReference type="EMBL" id="KN122588">
    <property type="protein sequence ID" value="KFO29428.1"/>
    <property type="molecule type" value="Genomic_DNA"/>
</dbReference>
<feature type="compositionally biased region" description="Low complexity" evidence="1">
    <location>
        <begin position="22"/>
        <end position="32"/>
    </location>
</feature>
<feature type="region of interest" description="Disordered" evidence="1">
    <location>
        <begin position="64"/>
        <end position="101"/>
    </location>
</feature>
<keyword evidence="3" id="KW-1185">Reference proteome</keyword>
<evidence type="ECO:0000256" key="1">
    <source>
        <dbReference type="SAM" id="MobiDB-lite"/>
    </source>
</evidence>
<feature type="compositionally biased region" description="Basic and acidic residues" evidence="1">
    <location>
        <begin position="74"/>
        <end position="101"/>
    </location>
</feature>